<name>A0A2Z4FPT4_9DELT</name>
<keyword evidence="2" id="KW-1185">Reference proteome</keyword>
<protein>
    <submittedName>
        <fullName evidence="1">Uncharacterized protein</fullName>
    </submittedName>
</protein>
<evidence type="ECO:0000313" key="1">
    <source>
        <dbReference type="EMBL" id="AWV90678.1"/>
    </source>
</evidence>
<evidence type="ECO:0000313" key="2">
    <source>
        <dbReference type="Proteomes" id="UP000249799"/>
    </source>
</evidence>
<accession>A0A2Z4FPT4</accession>
<dbReference type="RefSeq" id="WP_111336263.1">
    <property type="nucleotide sequence ID" value="NZ_CP030032.1"/>
</dbReference>
<proteinExistence type="predicted"/>
<reference evidence="1 2" key="1">
    <citation type="submission" date="2018-06" db="EMBL/GenBank/DDBJ databases">
        <title>Lujinxingia sediminis gen. nov. sp. nov., a new facultative anaerobic member of the class Deltaproteobacteria, and proposal of Lujinxingaceae fam. nov.</title>
        <authorList>
            <person name="Guo L.-Y."/>
            <person name="Li C.-M."/>
            <person name="Wang S."/>
            <person name="Du Z.-J."/>
        </authorList>
    </citation>
    <scope>NUCLEOTIDE SEQUENCE [LARGE SCALE GENOMIC DNA]</scope>
    <source>
        <strain evidence="1 2">FA350</strain>
    </source>
</reference>
<sequence>MKQDVIGAANLDIFALVALFLFVVAFIIIAIRAFTMSRQAVEEMQAMPMNDGTFVDVEEASNA</sequence>
<dbReference type="KEGG" id="bsed:DN745_15685"/>
<dbReference type="AlphaFoldDB" id="A0A2Z4FPT4"/>
<dbReference type="EMBL" id="CP030032">
    <property type="protein sequence ID" value="AWV90678.1"/>
    <property type="molecule type" value="Genomic_DNA"/>
</dbReference>
<gene>
    <name evidence="1" type="ORF">DN745_15685</name>
</gene>
<organism evidence="1 2">
    <name type="scientific">Bradymonas sediminis</name>
    <dbReference type="NCBI Taxonomy" id="1548548"/>
    <lineage>
        <taxon>Bacteria</taxon>
        <taxon>Deltaproteobacteria</taxon>
        <taxon>Bradymonadales</taxon>
        <taxon>Bradymonadaceae</taxon>
        <taxon>Bradymonas</taxon>
    </lineage>
</organism>
<dbReference type="Proteomes" id="UP000249799">
    <property type="component" value="Chromosome"/>
</dbReference>